<feature type="transmembrane region" description="Helical" evidence="2">
    <location>
        <begin position="49"/>
        <end position="72"/>
    </location>
</feature>
<keyword evidence="4" id="KW-0449">Lipoprotein</keyword>
<accession>A0A100VUQ2</accession>
<reference evidence="5" key="2">
    <citation type="submission" date="2016-02" db="EMBL/GenBank/DDBJ databases">
        <title>Draft genome sequence of five rapidly growing Mycobacterium species.</title>
        <authorList>
            <person name="Katahira K."/>
            <person name="Gotou Y."/>
            <person name="Iida K."/>
            <person name="Ogura Y."/>
            <person name="Hayashi T."/>
        </authorList>
    </citation>
    <scope>NUCLEOTIDE SEQUENCE [LARGE SCALE GENOMIC DNA]</scope>
    <source>
        <strain evidence="5">JCM15654</strain>
    </source>
</reference>
<feature type="domain" description="PknH-like extracellular" evidence="3">
    <location>
        <begin position="81"/>
        <end position="264"/>
    </location>
</feature>
<keyword evidence="5" id="KW-1185">Reference proteome</keyword>
<dbReference type="InterPro" id="IPR026954">
    <property type="entry name" value="PknH-like_Extracell"/>
</dbReference>
<dbReference type="EMBL" id="BCSX01000004">
    <property type="protein sequence ID" value="GAS86211.1"/>
    <property type="molecule type" value="Genomic_DNA"/>
</dbReference>
<dbReference type="InterPro" id="IPR038232">
    <property type="entry name" value="PknH-like_Extracell_sf"/>
</dbReference>
<protein>
    <submittedName>
        <fullName evidence="4">Lipoprotein lpph</fullName>
    </submittedName>
</protein>
<dbReference type="OrthoDB" id="4693756at2"/>
<reference evidence="5" key="1">
    <citation type="journal article" date="2016" name="Genome Announc.">
        <title>Draft Genome Sequences of Five Rapidly Growing Mycobacterium Species, M. thermoresistibile, M. fortuitum subsp. acetamidolyticum, M. canariasense, M. brisbanense, and M. novocastrense.</title>
        <authorList>
            <person name="Katahira K."/>
            <person name="Ogura Y."/>
            <person name="Gotoh Y."/>
            <person name="Hayashi T."/>
        </authorList>
    </citation>
    <scope>NUCLEOTIDE SEQUENCE [LARGE SCALE GENOMIC DNA]</scope>
    <source>
        <strain evidence="5">JCM15654</strain>
    </source>
</reference>
<evidence type="ECO:0000256" key="2">
    <source>
        <dbReference type="SAM" id="Phobius"/>
    </source>
</evidence>
<gene>
    <name evidence="4" type="ORF">RMCB_0307</name>
</gene>
<sequence length="300" mass="32431">MTFPPADPWPSAQNWGSPQPTPGQPWAPGGGYAAPPPPPAPPRRSRSRLIITVLAVVFVVVMLVVALVLWLLGGSDEERIVKESALAGVLLTKDEAGTVLGTGPLEPDADYGGTVESTWDTSEPDPCNFVLAAEREHAGSGSTAVRRQNLRTTDADADKGQDFSLTQAVVAFPDADAAKQFVDTTKGKWQQCVGKTFQVTMTSDNPPTTDNWRNGDVSESDGVLMWSITKLGSDAGGWTCHDGLSARDNVVVEIGLCDDKSDPQFIGQLVSKIGQKIDKVAQTQRSSHRHFHWFHHTRRH</sequence>
<organism evidence="4 5">
    <name type="scientific">Mycolicibacterium brisbanense</name>
    <dbReference type="NCBI Taxonomy" id="146020"/>
    <lineage>
        <taxon>Bacteria</taxon>
        <taxon>Bacillati</taxon>
        <taxon>Actinomycetota</taxon>
        <taxon>Actinomycetes</taxon>
        <taxon>Mycobacteriales</taxon>
        <taxon>Mycobacteriaceae</taxon>
        <taxon>Mycolicibacterium</taxon>
    </lineage>
</organism>
<evidence type="ECO:0000313" key="4">
    <source>
        <dbReference type="EMBL" id="GAS86211.1"/>
    </source>
</evidence>
<feature type="region of interest" description="Disordered" evidence="1">
    <location>
        <begin position="1"/>
        <end position="44"/>
    </location>
</feature>
<comment type="caution">
    <text evidence="4">The sequence shown here is derived from an EMBL/GenBank/DDBJ whole genome shotgun (WGS) entry which is preliminary data.</text>
</comment>
<keyword evidence="2" id="KW-1133">Transmembrane helix</keyword>
<dbReference type="Proteomes" id="UP000069620">
    <property type="component" value="Unassembled WGS sequence"/>
</dbReference>
<dbReference type="Gene3D" id="3.40.1000.70">
    <property type="entry name" value="PknH-like extracellular domain"/>
    <property type="match status" value="1"/>
</dbReference>
<evidence type="ECO:0000313" key="5">
    <source>
        <dbReference type="Proteomes" id="UP000069620"/>
    </source>
</evidence>
<keyword evidence="2" id="KW-0812">Transmembrane</keyword>
<dbReference type="AlphaFoldDB" id="A0A100VUQ2"/>
<keyword evidence="2" id="KW-0472">Membrane</keyword>
<proteinExistence type="predicted"/>
<name>A0A100VUQ2_9MYCO</name>
<evidence type="ECO:0000256" key="1">
    <source>
        <dbReference type="SAM" id="MobiDB-lite"/>
    </source>
</evidence>
<dbReference type="RefSeq" id="WP_062827348.1">
    <property type="nucleotide sequence ID" value="NZ_BCSX01000004.1"/>
</dbReference>
<evidence type="ECO:0000259" key="3">
    <source>
        <dbReference type="Pfam" id="PF14032"/>
    </source>
</evidence>
<dbReference type="Pfam" id="PF14032">
    <property type="entry name" value="PknH_C"/>
    <property type="match status" value="1"/>
</dbReference>